<feature type="compositionally biased region" description="Low complexity" evidence="1">
    <location>
        <begin position="356"/>
        <end position="373"/>
    </location>
</feature>
<evidence type="ECO:0000256" key="2">
    <source>
        <dbReference type="SAM" id="Phobius"/>
    </source>
</evidence>
<dbReference type="RefSeq" id="WP_306990697.1">
    <property type="nucleotide sequence ID" value="NZ_JAUSUT010000001.1"/>
</dbReference>
<dbReference type="EMBL" id="JAUSUT010000001">
    <property type="protein sequence ID" value="MDQ0378090.1"/>
    <property type="molecule type" value="Genomic_DNA"/>
</dbReference>
<feature type="compositionally biased region" description="Low complexity" evidence="1">
    <location>
        <begin position="63"/>
        <end position="98"/>
    </location>
</feature>
<reference evidence="3 4" key="1">
    <citation type="submission" date="2023-07" db="EMBL/GenBank/DDBJ databases">
        <title>Sequencing the genomes of 1000 actinobacteria strains.</title>
        <authorList>
            <person name="Klenk H.-P."/>
        </authorList>
    </citation>
    <scope>NUCLEOTIDE SEQUENCE [LARGE SCALE GENOMIC DNA]</scope>
    <source>
        <strain evidence="3 4">DSM 45805</strain>
    </source>
</reference>
<name>A0ABU0ES14_9PSEU</name>
<feature type="compositionally biased region" description="Low complexity" evidence="1">
    <location>
        <begin position="220"/>
        <end position="231"/>
    </location>
</feature>
<feature type="region of interest" description="Disordered" evidence="1">
    <location>
        <begin position="356"/>
        <end position="375"/>
    </location>
</feature>
<protein>
    <recommendedName>
        <fullName evidence="5">Flagellar basal body-associated protein FliL</fullName>
    </recommendedName>
</protein>
<accession>A0ABU0ES14</accession>
<dbReference type="Proteomes" id="UP001229651">
    <property type="component" value="Unassembled WGS sequence"/>
</dbReference>
<evidence type="ECO:0008006" key="5">
    <source>
        <dbReference type="Google" id="ProtNLM"/>
    </source>
</evidence>
<evidence type="ECO:0000256" key="1">
    <source>
        <dbReference type="SAM" id="MobiDB-lite"/>
    </source>
</evidence>
<gene>
    <name evidence="3" type="ORF">FB470_002084</name>
</gene>
<feature type="region of interest" description="Disordered" evidence="1">
    <location>
        <begin position="15"/>
        <end position="299"/>
    </location>
</feature>
<proteinExistence type="predicted"/>
<keyword evidence="2" id="KW-0812">Transmembrane</keyword>
<feature type="transmembrane region" description="Helical" evidence="2">
    <location>
        <begin position="331"/>
        <end position="353"/>
    </location>
</feature>
<feature type="compositionally biased region" description="Low complexity" evidence="1">
    <location>
        <begin position="115"/>
        <end position="155"/>
    </location>
</feature>
<keyword evidence="4" id="KW-1185">Reference proteome</keyword>
<evidence type="ECO:0000313" key="3">
    <source>
        <dbReference type="EMBL" id="MDQ0378090.1"/>
    </source>
</evidence>
<comment type="caution">
    <text evidence="3">The sequence shown here is derived from an EMBL/GenBank/DDBJ whole genome shotgun (WGS) entry which is preliminary data.</text>
</comment>
<feature type="compositionally biased region" description="Pro residues" evidence="1">
    <location>
        <begin position="290"/>
        <end position="299"/>
    </location>
</feature>
<feature type="compositionally biased region" description="Low complexity" evidence="1">
    <location>
        <begin position="163"/>
        <end position="207"/>
    </location>
</feature>
<keyword evidence="2" id="KW-1133">Transmembrane helix</keyword>
<sequence length="529" mass="54884">MSWQDELRRLDAELANGTITQHQHRKMRDELLAAASGGGAPAPVSSPLGRVDGGQPQWQSANPAQAGPYPGYGYPAQGAEPGAPQGYQAPGASQGYQALGAPQPHFAPGQPWPPQGGQWHGEPQGQPQSDTQQQGGQWHGEPQGQPQSDTQQQGGQWQGGPQGQPQPDTQQGAQPAASQDQAPTGAEATTQAAQAPQAAHAPQADPQHGVQQAAPRDGSQQATGPTTQPQAEGPEQPASPFDTEGPTQSVSAALLATSRPTSAPSPADERATDSMRFPSIEDAPTVITNPVPPPSRRLPAMAPPPMNTGPVPQMPFDPAPRLQTPPKRKPTWLFVTLGVVLVVALVAAGVWFLRDPGGTKTAATRPTTSATSPEAVEARLPTLPGTPNPHNSIMTVDQGVDLKLYSREEGQLMKTNGATQVVFRGSSQGPQGYLVLVIPAGTPEHAATITKGLYDHALTAGLQTVPGGSTDAKTVTGSNATGQMSGTWYTSGQYAVAIWVSQSLDGDPNALTERLAQTKTSLGTALPPS</sequence>
<keyword evidence="2" id="KW-0472">Membrane</keyword>
<organism evidence="3 4">
    <name type="scientific">Amycolatopsis thermophila</name>
    <dbReference type="NCBI Taxonomy" id="206084"/>
    <lineage>
        <taxon>Bacteria</taxon>
        <taxon>Bacillati</taxon>
        <taxon>Actinomycetota</taxon>
        <taxon>Actinomycetes</taxon>
        <taxon>Pseudonocardiales</taxon>
        <taxon>Pseudonocardiaceae</taxon>
        <taxon>Amycolatopsis</taxon>
    </lineage>
</organism>
<evidence type="ECO:0000313" key="4">
    <source>
        <dbReference type="Proteomes" id="UP001229651"/>
    </source>
</evidence>